<dbReference type="PRINTS" id="PR00032">
    <property type="entry name" value="HTHARAC"/>
</dbReference>
<dbReference type="AlphaFoldDB" id="A0A5B8RF39"/>
<accession>A0A5B8RF39</accession>
<evidence type="ECO:0000256" key="2">
    <source>
        <dbReference type="ARBA" id="ARBA00023125"/>
    </source>
</evidence>
<dbReference type="InterPro" id="IPR018062">
    <property type="entry name" value="HTH_AraC-typ_CS"/>
</dbReference>
<dbReference type="Pfam" id="PF12833">
    <property type="entry name" value="HTH_18"/>
    <property type="match status" value="1"/>
</dbReference>
<dbReference type="SMART" id="SM00342">
    <property type="entry name" value="HTH_ARAC"/>
    <property type="match status" value="1"/>
</dbReference>
<dbReference type="PANTHER" id="PTHR43130:SF3">
    <property type="entry name" value="HTH-TYPE TRANSCRIPTIONAL REGULATOR RV1931C"/>
    <property type="match status" value="1"/>
</dbReference>
<dbReference type="GO" id="GO:0003700">
    <property type="term" value="F:DNA-binding transcription factor activity"/>
    <property type="evidence" value="ECO:0007669"/>
    <property type="project" value="InterPro"/>
</dbReference>
<dbReference type="InterPro" id="IPR052158">
    <property type="entry name" value="INH-QAR"/>
</dbReference>
<dbReference type="EMBL" id="MN079220">
    <property type="protein sequence ID" value="QEA07251.1"/>
    <property type="molecule type" value="Genomic_DNA"/>
</dbReference>
<dbReference type="InterPro" id="IPR009057">
    <property type="entry name" value="Homeodomain-like_sf"/>
</dbReference>
<dbReference type="Gene3D" id="3.40.50.880">
    <property type="match status" value="1"/>
</dbReference>
<reference evidence="6" key="1">
    <citation type="submission" date="2019-06" db="EMBL/GenBank/DDBJ databases">
        <authorList>
            <person name="Murdoch R.W."/>
            <person name="Fathepure B."/>
        </authorList>
    </citation>
    <scope>NUCLEOTIDE SEQUENCE</scope>
</reference>
<dbReference type="Pfam" id="PF01965">
    <property type="entry name" value="DJ-1_PfpI"/>
    <property type="match status" value="1"/>
</dbReference>
<feature type="domain" description="HTH araC/xylS-type" evidence="5">
    <location>
        <begin position="217"/>
        <end position="315"/>
    </location>
</feature>
<feature type="region of interest" description="Disordered" evidence="4">
    <location>
        <begin position="307"/>
        <end position="331"/>
    </location>
</feature>
<dbReference type="PANTHER" id="PTHR43130">
    <property type="entry name" value="ARAC-FAMILY TRANSCRIPTIONAL REGULATOR"/>
    <property type="match status" value="1"/>
</dbReference>
<dbReference type="SUPFAM" id="SSF46689">
    <property type="entry name" value="Homeodomain-like"/>
    <property type="match status" value="2"/>
</dbReference>
<keyword evidence="2" id="KW-0238">DNA-binding</keyword>
<dbReference type="InterPro" id="IPR020449">
    <property type="entry name" value="Tscrpt_reg_AraC-type_HTH"/>
</dbReference>
<keyword evidence="1" id="KW-0805">Transcription regulation</keyword>
<dbReference type="PROSITE" id="PS00041">
    <property type="entry name" value="HTH_ARAC_FAMILY_1"/>
    <property type="match status" value="1"/>
</dbReference>
<dbReference type="Gene3D" id="1.10.10.60">
    <property type="entry name" value="Homeodomain-like"/>
    <property type="match status" value="1"/>
</dbReference>
<dbReference type="CDD" id="cd03136">
    <property type="entry name" value="GATase1_AraC_ArgR_like"/>
    <property type="match status" value="1"/>
</dbReference>
<sequence>MTAGPRRLGFLLLPEFSMMAFVAAVEPFRIANRCAGEPLYEWSLYSVDGMPVAASNGMTLLTDASIGEDASEPTVFVCSGFNHERHTSAAVLQWLKWLAGQGGTLGGVDTGAFVLARAGLLEGRRVTLHWESIPAFEELFPGIETTTALYEIDGRRVTCSGGTATMDLALRFIAADHGPGLAMAVSEQLIYQRIRERSDHQRMSVAARLGVHNPILVNAIEYMSVNVAQPVAVADIAAHCCISQRQLERLFAERLGTSPVGYYLQLRLAHARQLLQETDRSVLEVALACGFGSTASFSRAYRRRFGAPPSRDRSGLAAPVGGAVNDDGSAS</sequence>
<gene>
    <name evidence="6" type="primary">cdhR_4</name>
    <name evidence="6" type="ORF">KBTEX_03600</name>
</gene>
<dbReference type="PROSITE" id="PS01124">
    <property type="entry name" value="HTH_ARAC_FAMILY_2"/>
    <property type="match status" value="1"/>
</dbReference>
<protein>
    <submittedName>
        <fullName evidence="6">HTH-type transcriptional regulator CdhR</fullName>
    </submittedName>
</protein>
<keyword evidence="3" id="KW-0804">Transcription</keyword>
<dbReference type="SUPFAM" id="SSF52317">
    <property type="entry name" value="Class I glutamine amidotransferase-like"/>
    <property type="match status" value="1"/>
</dbReference>
<evidence type="ECO:0000256" key="3">
    <source>
        <dbReference type="ARBA" id="ARBA00023163"/>
    </source>
</evidence>
<dbReference type="GO" id="GO:0043565">
    <property type="term" value="F:sequence-specific DNA binding"/>
    <property type="evidence" value="ECO:0007669"/>
    <property type="project" value="InterPro"/>
</dbReference>
<name>A0A5B8RF39_9ZZZZ</name>
<dbReference type="InterPro" id="IPR018060">
    <property type="entry name" value="HTH_AraC"/>
</dbReference>
<organism evidence="6">
    <name type="scientific">uncultured organism</name>
    <dbReference type="NCBI Taxonomy" id="155900"/>
    <lineage>
        <taxon>unclassified sequences</taxon>
        <taxon>environmental samples</taxon>
    </lineage>
</organism>
<evidence type="ECO:0000256" key="1">
    <source>
        <dbReference type="ARBA" id="ARBA00023015"/>
    </source>
</evidence>
<dbReference type="InterPro" id="IPR029062">
    <property type="entry name" value="Class_I_gatase-like"/>
</dbReference>
<evidence type="ECO:0000259" key="5">
    <source>
        <dbReference type="PROSITE" id="PS01124"/>
    </source>
</evidence>
<proteinExistence type="predicted"/>
<dbReference type="InterPro" id="IPR002818">
    <property type="entry name" value="DJ-1/PfpI"/>
</dbReference>
<evidence type="ECO:0000313" key="6">
    <source>
        <dbReference type="EMBL" id="QEA07251.1"/>
    </source>
</evidence>
<evidence type="ECO:0000256" key="4">
    <source>
        <dbReference type="SAM" id="MobiDB-lite"/>
    </source>
</evidence>